<gene>
    <name evidence="1" type="ORF">ACFQ02_08245</name>
</gene>
<keyword evidence="2" id="KW-1185">Reference proteome</keyword>
<dbReference type="EMBL" id="JBHTJN010000023">
    <property type="protein sequence ID" value="MFD0966821.1"/>
    <property type="molecule type" value="Genomic_DNA"/>
</dbReference>
<name>A0ABW3IAV7_9PAST</name>
<comment type="caution">
    <text evidence="1">The sequence shown here is derived from an EMBL/GenBank/DDBJ whole genome shotgun (WGS) entry which is preliminary data.</text>
</comment>
<evidence type="ECO:0000313" key="1">
    <source>
        <dbReference type="EMBL" id="MFD0966821.1"/>
    </source>
</evidence>
<dbReference type="Proteomes" id="UP001596996">
    <property type="component" value="Unassembled WGS sequence"/>
</dbReference>
<protein>
    <submittedName>
        <fullName evidence="1">Uncharacterized protein</fullName>
    </submittedName>
</protein>
<sequence length="63" mass="6836">MILFKRLKAGLDLDMPSIFGVSNATREQAQINKKLDEYNAHQIAQGKTPINANNVAHSLGVSG</sequence>
<proteinExistence type="predicted"/>
<organism evidence="1 2">
    <name type="scientific">Seminibacterium arietis</name>
    <dbReference type="NCBI Taxonomy" id="1173502"/>
    <lineage>
        <taxon>Bacteria</taxon>
        <taxon>Pseudomonadati</taxon>
        <taxon>Pseudomonadota</taxon>
        <taxon>Gammaproteobacteria</taxon>
        <taxon>Pasteurellales</taxon>
        <taxon>Pasteurellaceae</taxon>
        <taxon>Seminibacterium</taxon>
    </lineage>
</organism>
<reference evidence="2" key="1">
    <citation type="journal article" date="2019" name="Int. J. Syst. Evol. Microbiol.">
        <title>The Global Catalogue of Microorganisms (GCM) 10K type strain sequencing project: providing services to taxonomists for standard genome sequencing and annotation.</title>
        <authorList>
            <consortium name="The Broad Institute Genomics Platform"/>
            <consortium name="The Broad Institute Genome Sequencing Center for Infectious Disease"/>
            <person name="Wu L."/>
            <person name="Ma J."/>
        </authorList>
    </citation>
    <scope>NUCLEOTIDE SEQUENCE [LARGE SCALE GENOMIC DNA]</scope>
    <source>
        <strain evidence="2">CCUG 61707</strain>
    </source>
</reference>
<accession>A0ABW3IAV7</accession>
<feature type="non-terminal residue" evidence="1">
    <location>
        <position position="63"/>
    </location>
</feature>
<evidence type="ECO:0000313" key="2">
    <source>
        <dbReference type="Proteomes" id="UP001596996"/>
    </source>
</evidence>